<dbReference type="RefSeq" id="WP_089059397.1">
    <property type="nucleotide sequence ID" value="NZ_MUHD01000036.1"/>
</dbReference>
<evidence type="ECO:0000313" key="1">
    <source>
        <dbReference type="EMBL" id="OXB03344.1"/>
    </source>
</evidence>
<keyword evidence="2" id="KW-1185">Reference proteome</keyword>
<gene>
    <name evidence="1" type="ORF">B0A81_18610</name>
</gene>
<sequence length="203" mass="24095">METYKNGSKVYSKLYIELKESDYSKRQRIRILLYALLPNLKKIYYEDFFKTFYHSKYQNDIKYALKIYDAVAKPTLDSLLLKDYQQNGNESYLEALAEFGNENLLALNINEIWLQNPSGYLKNKLIKRLMQNHMKQLEFIEQASPEHFLFILCSSKEASDEAIIKCFNEIADEAKHFAIYNLSRTRRWKLVETEIKKYIAANN</sequence>
<reference evidence="1 2" key="1">
    <citation type="submission" date="2016-11" db="EMBL/GenBank/DDBJ databases">
        <title>Whole genomes of Flavobacteriaceae.</title>
        <authorList>
            <person name="Stine C."/>
            <person name="Li C."/>
            <person name="Tadesse D."/>
        </authorList>
    </citation>
    <scope>NUCLEOTIDE SEQUENCE [LARGE SCALE GENOMIC DNA]</scope>
    <source>
        <strain evidence="1 2">CCUG 60112</strain>
    </source>
</reference>
<dbReference type="Proteomes" id="UP000198381">
    <property type="component" value="Unassembled WGS sequence"/>
</dbReference>
<dbReference type="EMBL" id="MUHD01000036">
    <property type="protein sequence ID" value="OXB03344.1"/>
    <property type="molecule type" value="Genomic_DNA"/>
</dbReference>
<protein>
    <submittedName>
        <fullName evidence="1">Uncharacterized protein</fullName>
    </submittedName>
</protein>
<proteinExistence type="predicted"/>
<name>A0ABX4CR71_9FLAO</name>
<comment type="caution">
    <text evidence="1">The sequence shown here is derived from an EMBL/GenBank/DDBJ whole genome shotgun (WGS) entry which is preliminary data.</text>
</comment>
<organism evidence="1 2">
    <name type="scientific">Flavobacterium plurextorum</name>
    <dbReference type="NCBI Taxonomy" id="1114867"/>
    <lineage>
        <taxon>Bacteria</taxon>
        <taxon>Pseudomonadati</taxon>
        <taxon>Bacteroidota</taxon>
        <taxon>Flavobacteriia</taxon>
        <taxon>Flavobacteriales</taxon>
        <taxon>Flavobacteriaceae</taxon>
        <taxon>Flavobacterium</taxon>
    </lineage>
</organism>
<evidence type="ECO:0000313" key="2">
    <source>
        <dbReference type="Proteomes" id="UP000198381"/>
    </source>
</evidence>
<accession>A0ABX4CR71</accession>